<dbReference type="RefSeq" id="WP_073352598.1">
    <property type="nucleotide sequence ID" value="NZ_FRBU01000008.1"/>
</dbReference>
<accession>A0A1M7B8L3</accession>
<dbReference type="AlphaFoldDB" id="A0A1M7B8L3"/>
<evidence type="ECO:0000313" key="2">
    <source>
        <dbReference type="Proteomes" id="UP000184260"/>
    </source>
</evidence>
<dbReference type="Proteomes" id="UP000184260">
    <property type="component" value="Unassembled WGS sequence"/>
</dbReference>
<name>A0A1M7B8L3_9FLAO</name>
<protein>
    <submittedName>
        <fullName evidence="1">Uncharacterized protein</fullName>
    </submittedName>
</protein>
<keyword evidence="2" id="KW-1185">Reference proteome</keyword>
<gene>
    <name evidence="1" type="ORF">SAMN05443669_1008104</name>
</gene>
<organism evidence="1 2">
    <name type="scientific">Flavobacterium xanthum</name>
    <dbReference type="NCBI Taxonomy" id="69322"/>
    <lineage>
        <taxon>Bacteria</taxon>
        <taxon>Pseudomonadati</taxon>
        <taxon>Bacteroidota</taxon>
        <taxon>Flavobacteriia</taxon>
        <taxon>Flavobacteriales</taxon>
        <taxon>Flavobacteriaceae</taxon>
        <taxon>Flavobacterium</taxon>
    </lineage>
</organism>
<dbReference type="EMBL" id="FRBU01000008">
    <property type="protein sequence ID" value="SHL51355.1"/>
    <property type="molecule type" value="Genomic_DNA"/>
</dbReference>
<dbReference type="STRING" id="69322.SAMN05443669_1008104"/>
<sequence>MKKSILLCLLVIIYASCQKKHNDVFYDILDDNFLVLSDTIAYDHNSFFITPNDSIKTNSTRSKDYKICIEKKIIDSREYVPGILKELEGTTYTKYLKLLEKHPYSKLKLIDLKKLKSIGKFKLIALSNPKINKDFESKYIGIIRFYKPFINEKYAILIYSKQSSQKDGVVNACLFKKEEGHWKLEKKIELERW</sequence>
<proteinExistence type="predicted"/>
<dbReference type="OrthoDB" id="9837496at2"/>
<evidence type="ECO:0000313" key="1">
    <source>
        <dbReference type="EMBL" id="SHL51355.1"/>
    </source>
</evidence>
<reference evidence="2" key="1">
    <citation type="submission" date="2016-11" db="EMBL/GenBank/DDBJ databases">
        <authorList>
            <person name="Varghese N."/>
            <person name="Submissions S."/>
        </authorList>
    </citation>
    <scope>NUCLEOTIDE SEQUENCE [LARGE SCALE GENOMIC DNA]</scope>
    <source>
        <strain evidence="2">DSM 3661</strain>
    </source>
</reference>